<feature type="region of interest" description="Disordered" evidence="12">
    <location>
        <begin position="527"/>
        <end position="565"/>
    </location>
</feature>
<dbReference type="InterPro" id="IPR003439">
    <property type="entry name" value="ABC_transporter-like_ATP-bd"/>
</dbReference>
<comment type="subcellular location">
    <subcellularLocation>
        <location evidence="11">Cytoplasm</location>
    </subcellularLocation>
    <text evidence="11">Associates with ribosomes.</text>
</comment>
<gene>
    <name evidence="11" type="primary">uup</name>
    <name evidence="14" type="ORF">AAIA72_01475</name>
</gene>
<keyword evidence="3 11" id="KW-0547">Nucleotide-binding</keyword>
<dbReference type="KEGG" id="tcd:AAIA72_01475"/>
<dbReference type="PROSITE" id="PS50893">
    <property type="entry name" value="ABC_TRANSPORTER_2"/>
    <property type="match status" value="2"/>
</dbReference>
<evidence type="ECO:0000256" key="7">
    <source>
        <dbReference type="ARBA" id="ARBA00023125"/>
    </source>
</evidence>
<dbReference type="InterPro" id="IPR032524">
    <property type="entry name" value="ABC_tran_C"/>
</dbReference>
<dbReference type="CDD" id="cd03221">
    <property type="entry name" value="ABCF_EF-3"/>
    <property type="match status" value="2"/>
</dbReference>
<organism evidence="14">
    <name type="scientific">Thermohahella caldifontis</name>
    <dbReference type="NCBI Taxonomy" id="3142973"/>
    <lineage>
        <taxon>Bacteria</taxon>
        <taxon>Pseudomonadati</taxon>
        <taxon>Pseudomonadota</taxon>
        <taxon>Gammaproteobacteria</taxon>
        <taxon>Oceanospirillales</taxon>
        <taxon>Hahellaceae</taxon>
        <taxon>Thermohahella</taxon>
    </lineage>
</organism>
<dbReference type="Gene3D" id="3.40.50.300">
    <property type="entry name" value="P-loop containing nucleotide triphosphate hydrolases"/>
    <property type="match status" value="2"/>
</dbReference>
<evidence type="ECO:0000256" key="8">
    <source>
        <dbReference type="ARBA" id="ARBA00023204"/>
    </source>
</evidence>
<dbReference type="InterPro" id="IPR027417">
    <property type="entry name" value="P-loop_NTPase"/>
</dbReference>
<dbReference type="GO" id="GO:0005524">
    <property type="term" value="F:ATP binding"/>
    <property type="evidence" value="ECO:0007669"/>
    <property type="project" value="UniProtKB-UniRule"/>
</dbReference>
<dbReference type="AlphaFoldDB" id="A0AB39UXL8"/>
<dbReference type="PANTHER" id="PTHR42855:SF1">
    <property type="entry name" value="ABC TRANSPORTER DOMAIN-CONTAINING PROTEIN"/>
    <property type="match status" value="1"/>
</dbReference>
<keyword evidence="7 11" id="KW-0238">DNA-binding</keyword>
<dbReference type="InterPro" id="IPR032781">
    <property type="entry name" value="ABC_tran_Xtn"/>
</dbReference>
<dbReference type="SMART" id="SM00382">
    <property type="entry name" value="AAA"/>
    <property type="match status" value="2"/>
</dbReference>
<dbReference type="Pfam" id="PF12848">
    <property type="entry name" value="ABC_tran_Xtn"/>
    <property type="match status" value="1"/>
</dbReference>
<comment type="function">
    <text evidence="11">Probably plays a role in ribosome assembly or function. May be involved in resolution of branched DNA intermediates that result from template switching in postreplication gaps. Binds DNA and has ATPase activity.</text>
</comment>
<keyword evidence="4 11" id="KW-0227">DNA damage</keyword>
<dbReference type="GO" id="GO:0043022">
    <property type="term" value="F:ribosome binding"/>
    <property type="evidence" value="ECO:0007669"/>
    <property type="project" value="UniProtKB-UniRule"/>
</dbReference>
<evidence type="ECO:0000256" key="9">
    <source>
        <dbReference type="ARBA" id="ARBA00049360"/>
    </source>
</evidence>
<protein>
    <recommendedName>
        <fullName evidence="11">ATP-binding protein Uup</fullName>
        <ecNumber evidence="11">3.6.1.-</ecNumber>
    </recommendedName>
</protein>
<dbReference type="PROSITE" id="PS00211">
    <property type="entry name" value="ABC_TRANSPORTER_1"/>
    <property type="match status" value="2"/>
</dbReference>
<comment type="similarity">
    <text evidence="10 11">Belongs to the ABC transporter superfamily. ABCF family. Uup subfamily.</text>
</comment>
<dbReference type="FunFam" id="3.40.50.300:FF:000011">
    <property type="entry name" value="Putative ABC transporter ATP-binding component"/>
    <property type="match status" value="1"/>
</dbReference>
<dbReference type="InterPro" id="IPR037118">
    <property type="entry name" value="Val-tRNA_synth_C_sf"/>
</dbReference>
<dbReference type="InterPro" id="IPR051309">
    <property type="entry name" value="ABCF_ATPase"/>
</dbReference>
<keyword evidence="6 11" id="KW-0067">ATP-binding</keyword>
<evidence type="ECO:0000256" key="12">
    <source>
        <dbReference type="SAM" id="MobiDB-lite"/>
    </source>
</evidence>
<dbReference type="GO" id="GO:0003677">
    <property type="term" value="F:DNA binding"/>
    <property type="evidence" value="ECO:0007669"/>
    <property type="project" value="UniProtKB-UniRule"/>
</dbReference>
<evidence type="ECO:0000256" key="2">
    <source>
        <dbReference type="ARBA" id="ARBA00022737"/>
    </source>
</evidence>
<keyword evidence="1 11" id="KW-0963">Cytoplasm</keyword>
<keyword evidence="11" id="KW-0175">Coiled coil</keyword>
<dbReference type="EMBL" id="CP154858">
    <property type="protein sequence ID" value="XDT72681.1"/>
    <property type="molecule type" value="Genomic_DNA"/>
</dbReference>
<feature type="domain" description="ABC transporter" evidence="13">
    <location>
        <begin position="4"/>
        <end position="249"/>
    </location>
</feature>
<evidence type="ECO:0000256" key="1">
    <source>
        <dbReference type="ARBA" id="ARBA00022490"/>
    </source>
</evidence>
<reference evidence="14" key="1">
    <citation type="submission" date="2024-05" db="EMBL/GenBank/DDBJ databases">
        <title>Genome sequencing of novel strain.</title>
        <authorList>
            <person name="Ganbat D."/>
            <person name="Ganbat S."/>
            <person name="Lee S.-J."/>
        </authorList>
    </citation>
    <scope>NUCLEOTIDE SEQUENCE</scope>
    <source>
        <strain evidence="14">SMD15-11</strain>
    </source>
</reference>
<dbReference type="InterPro" id="IPR043686">
    <property type="entry name" value="Uup"/>
</dbReference>
<keyword evidence="2 11" id="KW-0677">Repeat</keyword>
<comment type="catalytic activity">
    <reaction evidence="9 11">
        <text>ATP + H2O = ADP + phosphate + H(+)</text>
        <dbReference type="Rhea" id="RHEA:13065"/>
        <dbReference type="ChEBI" id="CHEBI:15377"/>
        <dbReference type="ChEBI" id="CHEBI:15378"/>
        <dbReference type="ChEBI" id="CHEBI:30616"/>
        <dbReference type="ChEBI" id="CHEBI:43474"/>
        <dbReference type="ChEBI" id="CHEBI:456216"/>
    </reaction>
</comment>
<evidence type="ECO:0000259" key="13">
    <source>
        <dbReference type="PROSITE" id="PS50893"/>
    </source>
</evidence>
<dbReference type="GO" id="GO:0006281">
    <property type="term" value="P:DNA repair"/>
    <property type="evidence" value="ECO:0007669"/>
    <property type="project" value="UniProtKB-KW"/>
</dbReference>
<evidence type="ECO:0000256" key="6">
    <source>
        <dbReference type="ARBA" id="ARBA00022840"/>
    </source>
</evidence>
<dbReference type="RefSeq" id="WP_369601685.1">
    <property type="nucleotide sequence ID" value="NZ_CP154858.1"/>
</dbReference>
<evidence type="ECO:0000256" key="3">
    <source>
        <dbReference type="ARBA" id="ARBA00022741"/>
    </source>
</evidence>
<keyword evidence="5 11" id="KW-0378">Hydrolase</keyword>
<dbReference type="GO" id="GO:0005737">
    <property type="term" value="C:cytoplasm"/>
    <property type="evidence" value="ECO:0007669"/>
    <property type="project" value="UniProtKB-SubCell"/>
</dbReference>
<sequence>MALITLRDACLAYGHHPLLDHADMTLEAGERLCIVGRNGAGKSTLLKVLLGDVQLDGGELQRQRDLKVAMLPQALLDIPEKTVYDVVAEGLGELGDALQDWHHESQKGEQVNLARLDALQKRIELGDGWRVHQRIESILDRFGLDPDVRYEDLSGGWKRRVLLARAILPAPDVLLLDEPTNHLDVDAITWLEEWMPGFGGAVVFISHDRAFLDRTATRIVELDRGKLYSWPAPYDAYLEKKAEQLNAEEKARERFDKKLAQEEAWIRQGIKARRTRNEGRVRALKALREAARQRIQRQGSASLQIQEAERSGKIVVDMQQVTFGHDPDHPQVRDLNWTLMRGDRVGILGPNGIGKSTLIKLVTGELQPQSGHIRRGTKLEICYFDQSRDQIDLSKSIWDNVAEGKDHVEVGGRTLHVAGYLQSFLFDSQRLRTPASALSGGEINRLLLARLFTRPFNLLIMDEPTNDLDIETLEVLEDMLTAYDGTLLLVSHDRAFLDNVVTSTLVAEGDGRWTAYAGGYSDWLLQRPSPASVPDKPQRDAGAAEAPPESGTSAPERSKGQGKLSYKLKRELEQLPAEIERLEREIEALEARTQSPDFYTGDHVEVTRTLEQLAERQKALEALLERWMELEDMSRG</sequence>
<dbReference type="InterPro" id="IPR003593">
    <property type="entry name" value="AAA+_ATPase"/>
</dbReference>
<feature type="binding site" evidence="11">
    <location>
        <begin position="36"/>
        <end position="43"/>
    </location>
    <ligand>
        <name>ATP</name>
        <dbReference type="ChEBI" id="CHEBI:30616"/>
        <label>1</label>
    </ligand>
</feature>
<feature type="binding site" evidence="11">
    <location>
        <begin position="349"/>
        <end position="356"/>
    </location>
    <ligand>
        <name>ATP</name>
        <dbReference type="ChEBI" id="CHEBI:30616"/>
        <label>2</label>
    </ligand>
</feature>
<evidence type="ECO:0000256" key="4">
    <source>
        <dbReference type="ARBA" id="ARBA00022763"/>
    </source>
</evidence>
<dbReference type="Gene3D" id="1.10.287.380">
    <property type="entry name" value="Valyl-tRNA synthetase, C-terminal domain"/>
    <property type="match status" value="1"/>
</dbReference>
<feature type="domain" description="ABC transporter" evidence="13">
    <location>
        <begin position="316"/>
        <end position="533"/>
    </location>
</feature>
<dbReference type="Pfam" id="PF00005">
    <property type="entry name" value="ABC_tran"/>
    <property type="match status" value="2"/>
</dbReference>
<feature type="coiled-coil region" evidence="11">
    <location>
        <begin position="565"/>
        <end position="630"/>
    </location>
</feature>
<evidence type="ECO:0000256" key="10">
    <source>
        <dbReference type="ARBA" id="ARBA00061478"/>
    </source>
</evidence>
<dbReference type="InterPro" id="IPR017871">
    <property type="entry name" value="ABC_transporter-like_CS"/>
</dbReference>
<proteinExistence type="inferred from homology"/>
<dbReference type="HAMAP" id="MF_00848">
    <property type="entry name" value="Uup"/>
    <property type="match status" value="1"/>
</dbReference>
<dbReference type="EC" id="3.6.1.-" evidence="11"/>
<evidence type="ECO:0000313" key="14">
    <source>
        <dbReference type="EMBL" id="XDT72681.1"/>
    </source>
</evidence>
<evidence type="ECO:0000256" key="5">
    <source>
        <dbReference type="ARBA" id="ARBA00022801"/>
    </source>
</evidence>
<dbReference type="Pfam" id="PF16326">
    <property type="entry name" value="ABC_tran_CTD"/>
    <property type="match status" value="1"/>
</dbReference>
<name>A0AB39UXL8_9GAMM</name>
<keyword evidence="8 11" id="KW-0234">DNA repair</keyword>
<evidence type="ECO:0000256" key="11">
    <source>
        <dbReference type="HAMAP-Rule" id="MF_00848"/>
    </source>
</evidence>
<dbReference type="SUPFAM" id="SSF52540">
    <property type="entry name" value="P-loop containing nucleoside triphosphate hydrolases"/>
    <property type="match status" value="2"/>
</dbReference>
<dbReference type="GO" id="GO:0016887">
    <property type="term" value="F:ATP hydrolysis activity"/>
    <property type="evidence" value="ECO:0007669"/>
    <property type="project" value="UniProtKB-UniRule"/>
</dbReference>
<dbReference type="FunFam" id="3.40.50.300:FF:000309">
    <property type="entry name" value="ABC transporter ATP-binding protein"/>
    <property type="match status" value="1"/>
</dbReference>
<dbReference type="PANTHER" id="PTHR42855">
    <property type="entry name" value="ABC TRANSPORTER ATP-BINDING SUBUNIT"/>
    <property type="match status" value="1"/>
</dbReference>
<accession>A0AB39UXL8</accession>